<gene>
    <name evidence="1" type="ORF">I7I52_01665</name>
</gene>
<dbReference type="Proteomes" id="UP000670092">
    <property type="component" value="Unassembled WGS sequence"/>
</dbReference>
<evidence type="ECO:0000313" key="2">
    <source>
        <dbReference type="Proteomes" id="UP000670092"/>
    </source>
</evidence>
<evidence type="ECO:0000313" key="1">
    <source>
        <dbReference type="EMBL" id="KAG5303618.1"/>
    </source>
</evidence>
<organism evidence="1 2">
    <name type="scientific">Ajellomyces capsulatus</name>
    <name type="common">Darling's disease fungus</name>
    <name type="synonym">Histoplasma capsulatum</name>
    <dbReference type="NCBI Taxonomy" id="5037"/>
    <lineage>
        <taxon>Eukaryota</taxon>
        <taxon>Fungi</taxon>
        <taxon>Dikarya</taxon>
        <taxon>Ascomycota</taxon>
        <taxon>Pezizomycotina</taxon>
        <taxon>Eurotiomycetes</taxon>
        <taxon>Eurotiomycetidae</taxon>
        <taxon>Onygenales</taxon>
        <taxon>Ajellomycetaceae</taxon>
        <taxon>Histoplasma</taxon>
    </lineage>
</organism>
<reference evidence="1 2" key="1">
    <citation type="submission" date="2021-01" db="EMBL/GenBank/DDBJ databases">
        <title>Chromosome-level genome assembly of a human fungal pathogen reveals clustering of transcriptionally co-regulated genes.</title>
        <authorList>
            <person name="Voorhies M."/>
            <person name="Cohen S."/>
            <person name="Shea T.P."/>
            <person name="Petrus S."/>
            <person name="Munoz J.F."/>
            <person name="Poplawski S."/>
            <person name="Goldman W.E."/>
            <person name="Michael T."/>
            <person name="Cuomo C.A."/>
            <person name="Sil A."/>
            <person name="Beyhan S."/>
        </authorList>
    </citation>
    <scope>NUCLEOTIDE SEQUENCE [LARGE SCALE GENOMIC DNA]</scope>
    <source>
        <strain evidence="1 2">G184AR</strain>
    </source>
</reference>
<accession>A0A8H8D8J7</accession>
<comment type="caution">
    <text evidence="1">The sequence shown here is derived from an EMBL/GenBank/DDBJ whole genome shotgun (WGS) entry which is preliminary data.</text>
</comment>
<dbReference type="VEuPathDB" id="FungiDB:I7I52_01665"/>
<proteinExistence type="predicted"/>
<name>A0A8H8D8J7_AJECA</name>
<protein>
    <submittedName>
        <fullName evidence="1">Uncharacterized protein</fullName>
    </submittedName>
</protein>
<dbReference type="EMBL" id="JAEVHI010000001">
    <property type="protein sequence ID" value="KAG5303618.1"/>
    <property type="molecule type" value="Genomic_DNA"/>
</dbReference>
<dbReference type="AlphaFoldDB" id="A0A8H8D8J7"/>
<sequence length="80" mass="9035">MAHRPACFNFVQLSAHLGLTCRLVIGGRWFFYERLPFPENIQRICSESWEKSGLGPGIASFQGNNNVDHGGSYPIRINVR</sequence>